<protein>
    <submittedName>
        <fullName evidence="6">Pirin</fullName>
    </submittedName>
</protein>
<evidence type="ECO:0000313" key="7">
    <source>
        <dbReference type="Proteomes" id="UP000034166"/>
    </source>
</evidence>
<evidence type="ECO:0000256" key="1">
    <source>
        <dbReference type="ARBA" id="ARBA00008416"/>
    </source>
</evidence>
<dbReference type="Gene3D" id="2.60.120.10">
    <property type="entry name" value="Jelly Rolls"/>
    <property type="match status" value="2"/>
</dbReference>
<dbReference type="PATRIC" id="fig|1408103.3.peg.2246"/>
<evidence type="ECO:0000256" key="3">
    <source>
        <dbReference type="RuleBase" id="RU003457"/>
    </source>
</evidence>
<dbReference type="Proteomes" id="UP000034166">
    <property type="component" value="Unassembled WGS sequence"/>
</dbReference>
<dbReference type="InterPro" id="IPR041602">
    <property type="entry name" value="Quercetinase_C"/>
</dbReference>
<dbReference type="PANTHER" id="PTHR43212">
    <property type="entry name" value="QUERCETIN 2,3-DIOXYGENASE"/>
    <property type="match status" value="1"/>
</dbReference>
<keyword evidence="2" id="KW-0479">Metal-binding</keyword>
<feature type="binding site" evidence="2">
    <location>
        <position position="101"/>
    </location>
    <ligand>
        <name>Fe cation</name>
        <dbReference type="ChEBI" id="CHEBI:24875"/>
    </ligand>
</feature>
<proteinExistence type="inferred from homology"/>
<evidence type="ECO:0000259" key="5">
    <source>
        <dbReference type="Pfam" id="PF17954"/>
    </source>
</evidence>
<feature type="domain" description="Quercetin 2,3-dioxygenase C-terminal cupin" evidence="5">
    <location>
        <begin position="147"/>
        <end position="232"/>
    </location>
</feature>
<sequence>MIKVVPSTSRYTVKNEWLESNLSFSFGEYFDEANVKFGPLRVFNDDTVQAGKGFGIHPHREMEIVSIVLKGKLRHEDSLGSNGILQFGNVQVMSAGTGLLHSEMNPSTEEESSFLQLWFIPNQKQLKPSYEDISYNIEAMHNVLLPIVSSSGIEGTATINSDATLYLSKLDSGKELSFQQKPGRKMYVFVIEGELALNHEFLVGQRDSARLSDLEELKIRSTKDTFFLLMDLGGE</sequence>
<reference evidence="6 7" key="1">
    <citation type="submission" date="2015-04" db="EMBL/GenBank/DDBJ databases">
        <title>Taxonomic description and genome sequence of Bacillus campisalis sp. nov., a novel member of the genus Bacillus isolated from solar saltern.</title>
        <authorList>
            <person name="Mathan Kumar R."/>
            <person name="Kaur G."/>
            <person name="Kumar A."/>
            <person name="Singh N.K."/>
            <person name="Kaur N."/>
            <person name="Kumar N."/>
            <person name="Mayilraj S."/>
        </authorList>
    </citation>
    <scope>NUCLEOTIDE SEQUENCE [LARGE SCALE GENOMIC DNA]</scope>
    <source>
        <strain evidence="6 7">SA2-6</strain>
    </source>
</reference>
<dbReference type="InterPro" id="IPR012093">
    <property type="entry name" value="Pirin"/>
</dbReference>
<comment type="similarity">
    <text evidence="1 3">Belongs to the pirin family.</text>
</comment>
<dbReference type="RefSeq" id="WP_046523610.1">
    <property type="nucleotide sequence ID" value="NZ_LAYY01000009.1"/>
</dbReference>
<dbReference type="Pfam" id="PF17954">
    <property type="entry name" value="Pirin_C_2"/>
    <property type="match status" value="1"/>
</dbReference>
<dbReference type="PIRSF" id="PIRSF006232">
    <property type="entry name" value="Pirin"/>
    <property type="match status" value="1"/>
</dbReference>
<organism evidence="6 7">
    <name type="scientific">Mesobacillus campisalis</name>
    <dbReference type="NCBI Taxonomy" id="1408103"/>
    <lineage>
        <taxon>Bacteria</taxon>
        <taxon>Bacillati</taxon>
        <taxon>Bacillota</taxon>
        <taxon>Bacilli</taxon>
        <taxon>Bacillales</taxon>
        <taxon>Bacillaceae</taxon>
        <taxon>Mesobacillus</taxon>
    </lineage>
</organism>
<dbReference type="EMBL" id="LAYY01000009">
    <property type="protein sequence ID" value="KKK38134.1"/>
    <property type="molecule type" value="Genomic_DNA"/>
</dbReference>
<feature type="binding site" evidence="2">
    <location>
        <position position="57"/>
    </location>
    <ligand>
        <name>Fe cation</name>
        <dbReference type="ChEBI" id="CHEBI:24875"/>
    </ligand>
</feature>
<comment type="cofactor">
    <cofactor evidence="2">
        <name>Fe cation</name>
        <dbReference type="ChEBI" id="CHEBI:24875"/>
    </cofactor>
    <text evidence="2">Binds 1 Fe cation per subunit.</text>
</comment>
<dbReference type="OrthoDB" id="321327at2"/>
<feature type="binding site" evidence="2">
    <location>
        <position position="59"/>
    </location>
    <ligand>
        <name>Fe cation</name>
        <dbReference type="ChEBI" id="CHEBI:24875"/>
    </ligand>
</feature>
<evidence type="ECO:0000256" key="2">
    <source>
        <dbReference type="PIRSR" id="PIRSR006232-1"/>
    </source>
</evidence>
<dbReference type="AlphaFoldDB" id="A0A0M2SU79"/>
<feature type="binding site" evidence="2">
    <location>
        <position position="103"/>
    </location>
    <ligand>
        <name>Fe cation</name>
        <dbReference type="ChEBI" id="CHEBI:24875"/>
    </ligand>
</feature>
<dbReference type="InterPro" id="IPR011051">
    <property type="entry name" value="RmlC_Cupin_sf"/>
</dbReference>
<dbReference type="InterPro" id="IPR003829">
    <property type="entry name" value="Pirin_N_dom"/>
</dbReference>
<evidence type="ECO:0000313" key="6">
    <source>
        <dbReference type="EMBL" id="KKK38134.1"/>
    </source>
</evidence>
<gene>
    <name evidence="6" type="ORF">WQ57_09965</name>
</gene>
<dbReference type="CDD" id="cd02910">
    <property type="entry name" value="cupin_Yhhw_N"/>
    <property type="match status" value="1"/>
</dbReference>
<name>A0A0M2SU79_9BACI</name>
<feature type="domain" description="Pirin N-terminal" evidence="4">
    <location>
        <begin position="10"/>
        <end position="118"/>
    </location>
</feature>
<dbReference type="SUPFAM" id="SSF51182">
    <property type="entry name" value="RmlC-like cupins"/>
    <property type="match status" value="1"/>
</dbReference>
<dbReference type="Pfam" id="PF02678">
    <property type="entry name" value="Pirin"/>
    <property type="match status" value="1"/>
</dbReference>
<evidence type="ECO:0000259" key="4">
    <source>
        <dbReference type="Pfam" id="PF02678"/>
    </source>
</evidence>
<keyword evidence="7" id="KW-1185">Reference proteome</keyword>
<dbReference type="PANTHER" id="PTHR43212:SF3">
    <property type="entry name" value="QUERCETIN 2,3-DIOXYGENASE"/>
    <property type="match status" value="1"/>
</dbReference>
<keyword evidence="2" id="KW-0408">Iron</keyword>
<dbReference type="InterPro" id="IPR014710">
    <property type="entry name" value="RmlC-like_jellyroll"/>
</dbReference>
<accession>A0A0M2SU79</accession>
<comment type="caution">
    <text evidence="6">The sequence shown here is derived from an EMBL/GenBank/DDBJ whole genome shotgun (WGS) entry which is preliminary data.</text>
</comment>
<dbReference type="GO" id="GO:0046872">
    <property type="term" value="F:metal ion binding"/>
    <property type="evidence" value="ECO:0007669"/>
    <property type="project" value="UniProtKB-KW"/>
</dbReference>